<accession>A0A366LCN7</accession>
<evidence type="ECO:0000313" key="1">
    <source>
        <dbReference type="EMBL" id="RBQ11667.1"/>
    </source>
</evidence>
<dbReference type="Pfam" id="PF19760">
    <property type="entry name" value="DUF6247"/>
    <property type="match status" value="1"/>
</dbReference>
<name>A0A366LCN7_9ACTN</name>
<sequence length="101" mass="11267">MPDRTPKAIRAALAPEELDTFDQGYRAAMARATEELDLAPAIAFIDQWWPLAVLRAHGEHDRVMTAAAQLQERAARGEDLGTIPLDEEFRARLRARIDTVG</sequence>
<organism evidence="1 2">
    <name type="scientific">Spongiactinospora rosea</name>
    <dbReference type="NCBI Taxonomy" id="2248750"/>
    <lineage>
        <taxon>Bacteria</taxon>
        <taxon>Bacillati</taxon>
        <taxon>Actinomycetota</taxon>
        <taxon>Actinomycetes</taxon>
        <taxon>Streptosporangiales</taxon>
        <taxon>Streptosporangiaceae</taxon>
        <taxon>Spongiactinospora</taxon>
    </lineage>
</organism>
<dbReference type="Proteomes" id="UP000253303">
    <property type="component" value="Unassembled WGS sequence"/>
</dbReference>
<reference evidence="1 2" key="1">
    <citation type="submission" date="2018-06" db="EMBL/GenBank/DDBJ databases">
        <title>Sphaerisporangium craniellae sp. nov., isolated from a marine sponge in the South China Sea.</title>
        <authorList>
            <person name="Li L."/>
        </authorList>
    </citation>
    <scope>NUCLEOTIDE SEQUENCE [LARGE SCALE GENOMIC DNA]</scope>
    <source>
        <strain evidence="1 2">LHW63015</strain>
    </source>
</reference>
<keyword evidence="2" id="KW-1185">Reference proteome</keyword>
<comment type="caution">
    <text evidence="1">The sequence shown here is derived from an EMBL/GenBank/DDBJ whole genome shotgun (WGS) entry which is preliminary data.</text>
</comment>
<dbReference type="InterPro" id="IPR046214">
    <property type="entry name" value="DUF6247"/>
</dbReference>
<dbReference type="EMBL" id="QMEY01000055">
    <property type="protein sequence ID" value="RBQ11667.1"/>
    <property type="molecule type" value="Genomic_DNA"/>
</dbReference>
<proteinExistence type="predicted"/>
<dbReference type="AlphaFoldDB" id="A0A366LCN7"/>
<evidence type="ECO:0000313" key="2">
    <source>
        <dbReference type="Proteomes" id="UP000253303"/>
    </source>
</evidence>
<gene>
    <name evidence="1" type="ORF">DP939_44820</name>
</gene>
<protein>
    <submittedName>
        <fullName evidence="1">Uncharacterized protein</fullName>
    </submittedName>
</protein>